<protein>
    <submittedName>
        <fullName evidence="1">Uncharacterized protein</fullName>
    </submittedName>
</protein>
<dbReference type="AlphaFoldDB" id="A0A0F8VYF2"/>
<dbReference type="EMBL" id="LAZR01068585">
    <property type="protein sequence ID" value="KKK49367.1"/>
    <property type="molecule type" value="Genomic_DNA"/>
</dbReference>
<evidence type="ECO:0000313" key="1">
    <source>
        <dbReference type="EMBL" id="KKK49367.1"/>
    </source>
</evidence>
<proteinExistence type="predicted"/>
<accession>A0A0F8VYF2</accession>
<comment type="caution">
    <text evidence="1">The sequence shown here is derived from an EMBL/GenBank/DDBJ whole genome shotgun (WGS) entry which is preliminary data.</text>
</comment>
<name>A0A0F8VYF2_9ZZZZ</name>
<reference evidence="1" key="1">
    <citation type="journal article" date="2015" name="Nature">
        <title>Complex archaea that bridge the gap between prokaryotes and eukaryotes.</title>
        <authorList>
            <person name="Spang A."/>
            <person name="Saw J.H."/>
            <person name="Jorgensen S.L."/>
            <person name="Zaremba-Niedzwiedzka K."/>
            <person name="Martijn J."/>
            <person name="Lind A.E."/>
            <person name="van Eijk R."/>
            <person name="Schleper C."/>
            <person name="Guy L."/>
            <person name="Ettema T.J."/>
        </authorList>
    </citation>
    <scope>NUCLEOTIDE SEQUENCE</scope>
</reference>
<organism evidence="1">
    <name type="scientific">marine sediment metagenome</name>
    <dbReference type="NCBI Taxonomy" id="412755"/>
    <lineage>
        <taxon>unclassified sequences</taxon>
        <taxon>metagenomes</taxon>
        <taxon>ecological metagenomes</taxon>
    </lineage>
</organism>
<gene>
    <name evidence="1" type="ORF">LCGC14_3135780</name>
</gene>
<sequence length="58" mass="6514">MKFEYDLLTDGLCGGLSLFRALEIAGKDGWEAFAVDKNLQGHTRIYLKRRLRPTGGIT</sequence>